<evidence type="ECO:0000256" key="2">
    <source>
        <dbReference type="ARBA" id="ARBA00022448"/>
    </source>
</evidence>
<dbReference type="GO" id="GO:0016887">
    <property type="term" value="F:ATP hydrolysis activity"/>
    <property type="evidence" value="ECO:0007669"/>
    <property type="project" value="InterPro"/>
</dbReference>
<keyword evidence="8" id="KW-1185">Reference proteome</keyword>
<evidence type="ECO:0000313" key="7">
    <source>
        <dbReference type="EMBL" id="RDV04694.1"/>
    </source>
</evidence>
<dbReference type="InterPro" id="IPR003593">
    <property type="entry name" value="AAA+_ATPase"/>
</dbReference>
<dbReference type="SMART" id="SM00382">
    <property type="entry name" value="AAA"/>
    <property type="match status" value="1"/>
</dbReference>
<accession>A0A371BAV8</accession>
<evidence type="ECO:0000256" key="1">
    <source>
        <dbReference type="ARBA" id="ARBA00005417"/>
    </source>
</evidence>
<dbReference type="CDD" id="cd03262">
    <property type="entry name" value="ABC_HisP_GlnQ"/>
    <property type="match status" value="1"/>
</dbReference>
<dbReference type="PANTHER" id="PTHR43166">
    <property type="entry name" value="AMINO ACID IMPORT ATP-BINDING PROTEIN"/>
    <property type="match status" value="1"/>
</dbReference>
<keyword evidence="4 7" id="KW-0067">ATP-binding</keyword>
<feature type="domain" description="ABC transporter" evidence="6">
    <location>
        <begin position="17"/>
        <end position="261"/>
    </location>
</feature>
<dbReference type="OrthoDB" id="9802264at2"/>
<gene>
    <name evidence="7" type="ORF">DXH78_09045</name>
</gene>
<dbReference type="PANTHER" id="PTHR43166:SF4">
    <property type="entry name" value="PHOSPHONATES IMPORT ATP-BINDING PROTEIN PHNC"/>
    <property type="match status" value="1"/>
</dbReference>
<organism evidence="7 8">
    <name type="scientific">Undibacter mobilis</name>
    <dbReference type="NCBI Taxonomy" id="2292256"/>
    <lineage>
        <taxon>Bacteria</taxon>
        <taxon>Pseudomonadati</taxon>
        <taxon>Pseudomonadota</taxon>
        <taxon>Alphaproteobacteria</taxon>
        <taxon>Hyphomicrobiales</taxon>
        <taxon>Nitrobacteraceae</taxon>
        <taxon>Undibacter</taxon>
    </lineage>
</organism>
<evidence type="ECO:0000313" key="8">
    <source>
        <dbReference type="Proteomes" id="UP000263993"/>
    </source>
</evidence>
<keyword evidence="3" id="KW-0547">Nucleotide-binding</keyword>
<dbReference type="EMBL" id="QRGO01000001">
    <property type="protein sequence ID" value="RDV04694.1"/>
    <property type="molecule type" value="Genomic_DNA"/>
</dbReference>
<dbReference type="InterPro" id="IPR027417">
    <property type="entry name" value="P-loop_NTPase"/>
</dbReference>
<dbReference type="AlphaFoldDB" id="A0A371BAV8"/>
<dbReference type="Pfam" id="PF00005">
    <property type="entry name" value="ABC_tran"/>
    <property type="match status" value="1"/>
</dbReference>
<dbReference type="PROSITE" id="PS50893">
    <property type="entry name" value="ABC_TRANSPORTER_2"/>
    <property type="match status" value="1"/>
</dbReference>
<comment type="function">
    <text evidence="5">Involved in beta-(1--&gt;2)glucan export. Transmembrane domains (TMD) form a pore in the inner membrane and the ATP-binding domain (NBD) is responsible for energy generation.</text>
</comment>
<dbReference type="SUPFAM" id="SSF52540">
    <property type="entry name" value="P-loop containing nucleoside triphosphate hydrolases"/>
    <property type="match status" value="1"/>
</dbReference>
<dbReference type="PROSITE" id="PS00211">
    <property type="entry name" value="ABC_TRANSPORTER_1"/>
    <property type="match status" value="1"/>
</dbReference>
<protein>
    <submittedName>
        <fullName evidence="7">Amino acid ABC transporter ATP-binding protein</fullName>
    </submittedName>
</protein>
<comment type="similarity">
    <text evidence="1">Belongs to the ABC transporter superfamily.</text>
</comment>
<evidence type="ECO:0000256" key="3">
    <source>
        <dbReference type="ARBA" id="ARBA00022741"/>
    </source>
</evidence>
<dbReference type="InterPro" id="IPR003439">
    <property type="entry name" value="ABC_transporter-like_ATP-bd"/>
</dbReference>
<evidence type="ECO:0000256" key="5">
    <source>
        <dbReference type="ARBA" id="ARBA00024722"/>
    </source>
</evidence>
<keyword evidence="2" id="KW-0813">Transport</keyword>
<dbReference type="Gene3D" id="3.40.50.300">
    <property type="entry name" value="P-loop containing nucleotide triphosphate hydrolases"/>
    <property type="match status" value="1"/>
</dbReference>
<evidence type="ECO:0000259" key="6">
    <source>
        <dbReference type="PROSITE" id="PS50893"/>
    </source>
</evidence>
<dbReference type="InterPro" id="IPR017871">
    <property type="entry name" value="ABC_transporter-like_CS"/>
</dbReference>
<dbReference type="PIRSF" id="PIRSF039085">
    <property type="entry name" value="ABC_ATPase_HisP"/>
    <property type="match status" value="1"/>
</dbReference>
<dbReference type="InterPro" id="IPR030679">
    <property type="entry name" value="ABC_ATPase_HisP-typ"/>
</dbReference>
<dbReference type="FunFam" id="3.40.50.300:FF:000020">
    <property type="entry name" value="Amino acid ABC transporter ATP-binding component"/>
    <property type="match status" value="1"/>
</dbReference>
<reference evidence="8" key="1">
    <citation type="submission" date="2018-08" db="EMBL/GenBank/DDBJ databases">
        <authorList>
            <person name="Kim S.-J."/>
            <person name="Jung G.-Y."/>
        </authorList>
    </citation>
    <scope>NUCLEOTIDE SEQUENCE [LARGE SCALE GENOMIC DNA]</scope>
    <source>
        <strain evidence="8">GY_H</strain>
    </source>
</reference>
<proteinExistence type="inferred from homology"/>
<comment type="caution">
    <text evidence="7">The sequence shown here is derived from an EMBL/GenBank/DDBJ whole genome shotgun (WGS) entry which is preliminary data.</text>
</comment>
<dbReference type="Proteomes" id="UP000263993">
    <property type="component" value="Unassembled WGS sequence"/>
</dbReference>
<evidence type="ECO:0000256" key="4">
    <source>
        <dbReference type="ARBA" id="ARBA00022840"/>
    </source>
</evidence>
<name>A0A371BAV8_9BRAD</name>
<dbReference type="GO" id="GO:0005524">
    <property type="term" value="F:ATP binding"/>
    <property type="evidence" value="ECO:0007669"/>
    <property type="project" value="UniProtKB-KW"/>
</dbReference>
<dbReference type="InterPro" id="IPR050086">
    <property type="entry name" value="MetN_ABC_transporter-like"/>
</dbReference>
<sequence>MSESDVTEIDAARVPLVRIMELTKHFGDRLILDRVSLDVEAKQRLVLIGPSGSGKTTLLRCINHLEKPTSGHVFIDGRLCWRKAPGEPHIDLPDAEIARQRREIGMVFQRFNLFPHMTALQNVMCGPLKVLKRPRNEAHDLAMALLEKVGMAEHRDAYPERLSGGQQQRVAISRALAMQPKLMLFDEATSALDPELVGEVLGVMRKLAEDGMTMIIVTHEMHFAASIADRVIVMDAGRIIDEGSPIEILKSPKHPRTAAFLSRMLNENTSPIQTSA</sequence>
<dbReference type="GO" id="GO:0015424">
    <property type="term" value="F:ABC-type amino acid transporter activity"/>
    <property type="evidence" value="ECO:0007669"/>
    <property type="project" value="InterPro"/>
</dbReference>